<dbReference type="RefSeq" id="WP_386099876.1">
    <property type="nucleotide sequence ID" value="NZ_JBHUOZ010000003.1"/>
</dbReference>
<feature type="transmembrane region" description="Helical" evidence="1">
    <location>
        <begin position="7"/>
        <end position="29"/>
    </location>
</feature>
<accession>A0ABW6AA42</accession>
<comment type="caution">
    <text evidence="2">The sequence shown here is derived from an EMBL/GenBank/DDBJ whole genome shotgun (WGS) entry which is preliminary data.</text>
</comment>
<gene>
    <name evidence="2" type="ORF">ACFS6H_13865</name>
</gene>
<keyword evidence="3" id="KW-1185">Reference proteome</keyword>
<feature type="transmembrane region" description="Helical" evidence="1">
    <location>
        <begin position="59"/>
        <end position="82"/>
    </location>
</feature>
<keyword evidence="1" id="KW-0812">Transmembrane</keyword>
<sequence>MKIMTKRFVNVIVGIVFAGLLIGTAILQTHLKNKPQIFMLVLGVVTFSSFVFRKKLLSTILFSIILGVMLYVNLFLLTNFIVDTFNPDKEWGDLDEVRHRGMDMNWIWGVQAGIILSPLILFFYHISKLRSRMIETVVTALFVITTIVIYIIYEW</sequence>
<evidence type="ECO:0000313" key="2">
    <source>
        <dbReference type="EMBL" id="MFD2920807.1"/>
    </source>
</evidence>
<protein>
    <submittedName>
        <fullName evidence="2">Uncharacterized protein</fullName>
    </submittedName>
</protein>
<evidence type="ECO:0000256" key="1">
    <source>
        <dbReference type="SAM" id="Phobius"/>
    </source>
</evidence>
<keyword evidence="1" id="KW-0472">Membrane</keyword>
<evidence type="ECO:0000313" key="3">
    <source>
        <dbReference type="Proteomes" id="UP001597511"/>
    </source>
</evidence>
<name>A0ABW6AA42_9BACT</name>
<feature type="transmembrane region" description="Helical" evidence="1">
    <location>
        <begin position="133"/>
        <end position="153"/>
    </location>
</feature>
<reference evidence="3" key="1">
    <citation type="journal article" date="2019" name="Int. J. Syst. Evol. Microbiol.">
        <title>The Global Catalogue of Microorganisms (GCM) 10K type strain sequencing project: providing services to taxonomists for standard genome sequencing and annotation.</title>
        <authorList>
            <consortium name="The Broad Institute Genomics Platform"/>
            <consortium name="The Broad Institute Genome Sequencing Center for Infectious Disease"/>
            <person name="Wu L."/>
            <person name="Ma J."/>
        </authorList>
    </citation>
    <scope>NUCLEOTIDE SEQUENCE [LARGE SCALE GENOMIC DNA]</scope>
    <source>
        <strain evidence="3">KCTC 23299</strain>
    </source>
</reference>
<feature type="transmembrane region" description="Helical" evidence="1">
    <location>
        <begin position="106"/>
        <end position="126"/>
    </location>
</feature>
<dbReference type="Proteomes" id="UP001597511">
    <property type="component" value="Unassembled WGS sequence"/>
</dbReference>
<dbReference type="EMBL" id="JBHUOZ010000003">
    <property type="protein sequence ID" value="MFD2920807.1"/>
    <property type="molecule type" value="Genomic_DNA"/>
</dbReference>
<organism evidence="2 3">
    <name type="scientific">Terrimonas rubra</name>
    <dbReference type="NCBI Taxonomy" id="1035890"/>
    <lineage>
        <taxon>Bacteria</taxon>
        <taxon>Pseudomonadati</taxon>
        <taxon>Bacteroidota</taxon>
        <taxon>Chitinophagia</taxon>
        <taxon>Chitinophagales</taxon>
        <taxon>Chitinophagaceae</taxon>
        <taxon>Terrimonas</taxon>
    </lineage>
</organism>
<feature type="transmembrane region" description="Helical" evidence="1">
    <location>
        <begin position="35"/>
        <end position="52"/>
    </location>
</feature>
<keyword evidence="1" id="KW-1133">Transmembrane helix</keyword>
<proteinExistence type="predicted"/>